<dbReference type="Gene3D" id="3.40.50.20">
    <property type="match status" value="1"/>
</dbReference>
<dbReference type="STRING" id="1050202.GCA_000384035_00485"/>
<organism evidence="6 7">
    <name type="scientific">Actinopolyspora mortivallis</name>
    <dbReference type="NCBI Taxonomy" id="33906"/>
    <lineage>
        <taxon>Bacteria</taxon>
        <taxon>Bacillati</taxon>
        <taxon>Actinomycetota</taxon>
        <taxon>Actinomycetes</taxon>
        <taxon>Actinopolysporales</taxon>
        <taxon>Actinopolysporaceae</taxon>
        <taxon>Actinopolyspora</taxon>
    </lineage>
</organism>
<protein>
    <recommendedName>
        <fullName evidence="5">ATP-grasp domain-containing protein</fullName>
    </recommendedName>
</protein>
<dbReference type="SMART" id="SM01209">
    <property type="entry name" value="GARS_A"/>
    <property type="match status" value="1"/>
</dbReference>
<feature type="domain" description="ATP-grasp" evidence="5">
    <location>
        <begin position="120"/>
        <end position="317"/>
    </location>
</feature>
<reference evidence="6 7" key="1">
    <citation type="submission" date="2018-03" db="EMBL/GenBank/DDBJ databases">
        <title>Actinopolyspora mortivallis from Sahara, screening for active biomolecules.</title>
        <authorList>
            <person name="Selama O."/>
            <person name="Wellington E.M.H."/>
            <person name="Hacene H."/>
        </authorList>
    </citation>
    <scope>NUCLEOTIDE SEQUENCE [LARGE SCALE GENOMIC DNA]</scope>
    <source>
        <strain evidence="6 7">M5A</strain>
    </source>
</reference>
<dbReference type="InterPro" id="IPR040570">
    <property type="entry name" value="LAL_C2"/>
</dbReference>
<dbReference type="Proteomes" id="UP000239352">
    <property type="component" value="Unassembled WGS sequence"/>
</dbReference>
<comment type="caution">
    <text evidence="6">The sequence shown here is derived from an EMBL/GenBank/DDBJ whole genome shotgun (WGS) entry which is preliminary data.</text>
</comment>
<evidence type="ECO:0000256" key="4">
    <source>
        <dbReference type="PROSITE-ProRule" id="PRU00409"/>
    </source>
</evidence>
<evidence type="ECO:0000256" key="3">
    <source>
        <dbReference type="ARBA" id="ARBA00022840"/>
    </source>
</evidence>
<evidence type="ECO:0000256" key="2">
    <source>
        <dbReference type="ARBA" id="ARBA00022741"/>
    </source>
</evidence>
<gene>
    <name evidence="6" type="ORF">CEP50_16705</name>
</gene>
<keyword evidence="3 4" id="KW-0067">ATP-binding</keyword>
<dbReference type="GO" id="GO:0005524">
    <property type="term" value="F:ATP binding"/>
    <property type="evidence" value="ECO:0007669"/>
    <property type="project" value="UniProtKB-UniRule"/>
</dbReference>
<dbReference type="RefSeq" id="WP_106114886.1">
    <property type="nucleotide sequence ID" value="NZ_PVSR01000039.1"/>
</dbReference>
<dbReference type="Pfam" id="PF18603">
    <property type="entry name" value="LAL_C2"/>
    <property type="match status" value="1"/>
</dbReference>
<keyword evidence="7" id="KW-1185">Reference proteome</keyword>
<dbReference type="PANTHER" id="PTHR43585:SF2">
    <property type="entry name" value="ATP-GRASP ENZYME FSQD"/>
    <property type="match status" value="1"/>
</dbReference>
<dbReference type="Pfam" id="PF13535">
    <property type="entry name" value="ATP-grasp_4"/>
    <property type="match status" value="1"/>
</dbReference>
<evidence type="ECO:0000313" key="7">
    <source>
        <dbReference type="Proteomes" id="UP000239352"/>
    </source>
</evidence>
<dbReference type="InterPro" id="IPR011761">
    <property type="entry name" value="ATP-grasp"/>
</dbReference>
<evidence type="ECO:0000313" key="6">
    <source>
        <dbReference type="EMBL" id="PRW62172.1"/>
    </source>
</evidence>
<dbReference type="InParanoid" id="A0A2T0GSS8"/>
<evidence type="ECO:0000256" key="1">
    <source>
        <dbReference type="ARBA" id="ARBA00022598"/>
    </source>
</evidence>
<dbReference type="SUPFAM" id="SSF56059">
    <property type="entry name" value="Glutathione synthetase ATP-binding domain-like"/>
    <property type="match status" value="1"/>
</dbReference>
<name>A0A2T0GSS8_ACTMO</name>
<dbReference type="AlphaFoldDB" id="A0A2T0GSS8"/>
<dbReference type="EMBL" id="PVSR01000039">
    <property type="protein sequence ID" value="PRW62172.1"/>
    <property type="molecule type" value="Genomic_DNA"/>
</dbReference>
<dbReference type="PROSITE" id="PS50975">
    <property type="entry name" value="ATP_GRASP"/>
    <property type="match status" value="1"/>
</dbReference>
<evidence type="ECO:0000259" key="5">
    <source>
        <dbReference type="PROSITE" id="PS50975"/>
    </source>
</evidence>
<sequence length="418" mass="45147">MSGNGGPVTRKPKLVLVGSGRNVYREYIFDALSAEVDLRLLDDRPTGWRGRYVEDHVVSDLTFDRAVEALHEEWARGRVDGIMTFEEQSVELAASLTRHFDLPGPAPEAVRRARDKHRMRSVWNTAGVRSARSELVASGQEAVRVAGELGYPVVVKPRSLAASAGVSLANGPEEVADSYARAAGARLTRYAVEEGPGVLVEEYLEGPEYSVEAVVSGAELVPLAVTEKVTGPLPLFEEKAHVVGPVEQWHRPMVELVDSAVRALGLRDTVVHAEVRLTPSGPAMIELGARIAGDMIGYLVDRATGTSISRLNARVALGNRVPATEVGPAGQDRRYAGVEFVYAPAAGKLRGFELAEEHSTRPWVDRVVRALDPGTEVAAPEEGGVGSRIGYVVVTGWSPEQVRSRLREVSEAVEVLVD</sequence>
<dbReference type="GO" id="GO:0046872">
    <property type="term" value="F:metal ion binding"/>
    <property type="evidence" value="ECO:0007669"/>
    <property type="project" value="InterPro"/>
</dbReference>
<dbReference type="InterPro" id="IPR052032">
    <property type="entry name" value="ATP-dep_AA_Ligase"/>
</dbReference>
<dbReference type="PANTHER" id="PTHR43585">
    <property type="entry name" value="FUMIPYRROLE BIOSYNTHESIS PROTEIN C"/>
    <property type="match status" value="1"/>
</dbReference>
<keyword evidence="2 4" id="KW-0547">Nucleotide-binding</keyword>
<accession>A0A2T0GSS8</accession>
<dbReference type="GO" id="GO:0016874">
    <property type="term" value="F:ligase activity"/>
    <property type="evidence" value="ECO:0007669"/>
    <property type="project" value="UniProtKB-KW"/>
</dbReference>
<proteinExistence type="predicted"/>
<keyword evidence="1" id="KW-0436">Ligase</keyword>
<dbReference type="Gene3D" id="3.30.470.20">
    <property type="entry name" value="ATP-grasp fold, B domain"/>
    <property type="match status" value="1"/>
</dbReference>